<dbReference type="Proteomes" id="UP000199518">
    <property type="component" value="Unassembled WGS sequence"/>
</dbReference>
<evidence type="ECO:0000313" key="2">
    <source>
        <dbReference type="Proteomes" id="UP000199518"/>
    </source>
</evidence>
<protein>
    <submittedName>
        <fullName evidence="1">Uncharacterized protein</fullName>
    </submittedName>
</protein>
<keyword evidence="2" id="KW-1185">Reference proteome</keyword>
<sequence length="112" mass="12693">MEPPIIVIGDALEIFDSVAAAERYLEVPDIAGLTIYDANGYVINATHERKHGPLLKCYVVLLQQAMPPRQNVEHLRKRLLGILEDMEKQEPEDCELPLPLLIGKARTWCRCD</sequence>
<reference evidence="2" key="1">
    <citation type="submission" date="2016-10" db="EMBL/GenBank/DDBJ databases">
        <authorList>
            <person name="Varghese N."/>
            <person name="Submissions S."/>
        </authorList>
    </citation>
    <scope>NUCLEOTIDE SEQUENCE [LARGE SCALE GENOMIC DNA]</scope>
    <source>
        <strain evidence="2">DSM 26348</strain>
    </source>
</reference>
<dbReference type="EMBL" id="FOQD01000005">
    <property type="protein sequence ID" value="SFI04634.1"/>
    <property type="molecule type" value="Genomic_DNA"/>
</dbReference>
<name>A0A1I3F033_9PLAN</name>
<organism evidence="1 2">
    <name type="scientific">Planctomicrobium piriforme</name>
    <dbReference type="NCBI Taxonomy" id="1576369"/>
    <lineage>
        <taxon>Bacteria</taxon>
        <taxon>Pseudomonadati</taxon>
        <taxon>Planctomycetota</taxon>
        <taxon>Planctomycetia</taxon>
        <taxon>Planctomycetales</taxon>
        <taxon>Planctomycetaceae</taxon>
        <taxon>Planctomicrobium</taxon>
    </lineage>
</organism>
<dbReference type="RefSeq" id="WP_092048854.1">
    <property type="nucleotide sequence ID" value="NZ_FOQD01000005.1"/>
</dbReference>
<proteinExistence type="predicted"/>
<accession>A0A1I3F033</accession>
<gene>
    <name evidence="1" type="ORF">SAMN05421753_10520</name>
</gene>
<dbReference type="AlphaFoldDB" id="A0A1I3F033"/>
<evidence type="ECO:0000313" key="1">
    <source>
        <dbReference type="EMBL" id="SFI04634.1"/>
    </source>
</evidence>